<dbReference type="EMBL" id="MN034904">
    <property type="protein sequence ID" value="QDH89581.1"/>
    <property type="molecule type" value="Genomic_RNA"/>
</dbReference>
<proteinExistence type="predicted"/>
<keyword evidence="1" id="KW-1133">Transmembrane helix</keyword>
<name>A0A514D7G6_9VIRU</name>
<organism evidence="2">
    <name type="scientific">Leviviridae sp</name>
    <dbReference type="NCBI Taxonomy" id="2027243"/>
    <lineage>
        <taxon>Viruses</taxon>
        <taxon>Riboviria</taxon>
        <taxon>Orthornavirae</taxon>
        <taxon>Lenarviricota</taxon>
        <taxon>Leviviricetes</taxon>
        <taxon>Norzivirales</taxon>
        <taxon>Fiersviridae</taxon>
    </lineage>
</organism>
<evidence type="ECO:0000256" key="1">
    <source>
        <dbReference type="SAM" id="Phobius"/>
    </source>
</evidence>
<gene>
    <name evidence="2" type="ORF">H4RhizoLitter20331_000003</name>
</gene>
<sequence length="51" mass="5947">MGPGHRKAAHWERFLVMIVLMIISWTLLFCIFSVLRSLYQSFVMEAGLAYL</sequence>
<keyword evidence="1" id="KW-0812">Transmembrane</keyword>
<feature type="transmembrane region" description="Helical" evidence="1">
    <location>
        <begin position="14"/>
        <end position="35"/>
    </location>
</feature>
<protein>
    <submittedName>
        <fullName evidence="2">Uncharacterized protein</fullName>
    </submittedName>
</protein>
<reference evidence="2" key="1">
    <citation type="submission" date="2019-05" db="EMBL/GenBank/DDBJ databases">
        <title>Metatranscriptomic reconstruction reveals RNA viruses with the potential to shape carbon cycling in soil.</title>
        <authorList>
            <person name="Starr E.P."/>
            <person name="Nuccio E."/>
            <person name="Pett-Ridge J."/>
            <person name="Banfield J.F."/>
            <person name="Firestone M.K."/>
        </authorList>
    </citation>
    <scope>NUCLEOTIDE SEQUENCE</scope>
    <source>
        <strain evidence="2">H4_Rhizo_Litter_20_scaffold_331</strain>
    </source>
</reference>
<evidence type="ECO:0000313" key="2">
    <source>
        <dbReference type="EMBL" id="QDH89581.1"/>
    </source>
</evidence>
<accession>A0A514D7G6</accession>
<keyword evidence="1" id="KW-0472">Membrane</keyword>